<keyword evidence="2" id="KW-1185">Reference proteome</keyword>
<dbReference type="AlphaFoldDB" id="G2FJ66"/>
<sequence length="38" mass="4384">MKPVHPLDMHPMLQAGKVSIDTFFEGRLIIKMNFQAIE</sequence>
<organism evidence="1 2">
    <name type="scientific">endosymbiont of Tevnia jerichonana</name>
    <name type="common">vent Tica</name>
    <dbReference type="NCBI Taxonomy" id="1049564"/>
    <lineage>
        <taxon>Bacteria</taxon>
        <taxon>Pseudomonadati</taxon>
        <taxon>Pseudomonadota</taxon>
        <taxon>Gammaproteobacteria</taxon>
        <taxon>sulfur-oxidizing symbionts</taxon>
    </lineage>
</organism>
<comment type="caution">
    <text evidence="1">The sequence shown here is derived from an EMBL/GenBank/DDBJ whole genome shotgun (WGS) entry which is preliminary data.</text>
</comment>
<evidence type="ECO:0000313" key="2">
    <source>
        <dbReference type="Proteomes" id="UP000005167"/>
    </source>
</evidence>
<proteinExistence type="predicted"/>
<reference evidence="1 2" key="1">
    <citation type="journal article" date="2011" name="ISME J.">
        <title>The endosymbionts of the deep-sea tubeworms Riftia pachyptila and Tevnia jerichonana share an identical physiology as revealed by proteogenomic analyses.</title>
        <authorList>
            <person name="Gardebrecht A."/>
            <person name="Markert S."/>
            <person name="Felbeck H."/>
            <person name="Thuermer A."/>
            <person name="Albrecht D."/>
            <person name="Wollherr A."/>
            <person name="Kabisch J."/>
            <person name="Lehmann R."/>
            <person name="Daniel R."/>
            <person name="Liesegang H."/>
            <person name="Hecker M."/>
            <person name="Sievert S.M."/>
            <person name="Schweder T."/>
        </authorList>
    </citation>
    <scope>NUCLEOTIDE SEQUENCE [LARGE SCALE GENOMIC DNA]</scope>
</reference>
<protein>
    <submittedName>
        <fullName evidence="1">Uncharacterized protein</fullName>
    </submittedName>
</protein>
<dbReference type="EMBL" id="AFZB01000037">
    <property type="protein sequence ID" value="EGW53159.1"/>
    <property type="molecule type" value="Genomic_DNA"/>
</dbReference>
<name>G2FJ66_9GAMM</name>
<evidence type="ECO:0000313" key="1">
    <source>
        <dbReference type="EMBL" id="EGW53159.1"/>
    </source>
</evidence>
<gene>
    <name evidence="1" type="ORF">TevJSym_bk00140</name>
</gene>
<dbReference type="Proteomes" id="UP000005167">
    <property type="component" value="Unassembled WGS sequence"/>
</dbReference>
<accession>G2FJ66</accession>